<proteinExistence type="predicted"/>
<dbReference type="KEGG" id="vg:28799613"/>
<evidence type="ECO:0000313" key="2">
    <source>
        <dbReference type="Proteomes" id="UP000201753"/>
    </source>
</evidence>
<evidence type="ECO:0000313" key="1">
    <source>
        <dbReference type="EMBL" id="ALY08250.1"/>
    </source>
</evidence>
<sequence length="133" mass="15175">MDATQPLAQDLARLVGPFDLASSTAHQDFLYWWRRGAKLLRLPQLQPRQDRHWEVPEIEDAQLPRMLKALHALDEPRQALLLTMLGLAGFKRSAWLHQEAGLEFGQLAACRLGHDVFQVMVGLLANHRETPNH</sequence>
<protein>
    <submittedName>
        <fullName evidence="1">Uncharacterized protein</fullName>
    </submittedName>
</protein>
<dbReference type="GeneID" id="28799613"/>
<dbReference type="RefSeq" id="YP_009276429.1">
    <property type="nucleotide sequence ID" value="NC_030940.1"/>
</dbReference>
<dbReference type="EMBL" id="KT887559">
    <property type="protein sequence ID" value="ALY08250.1"/>
    <property type="molecule type" value="Genomic_DNA"/>
</dbReference>
<organism evidence="1 2">
    <name type="scientific">Pseudomonas phage phi3</name>
    <dbReference type="NCBI Taxonomy" id="1754217"/>
    <lineage>
        <taxon>Viruses</taxon>
        <taxon>Duplodnaviria</taxon>
        <taxon>Heunggongvirae</taxon>
        <taxon>Uroviricota</taxon>
        <taxon>Caudoviricetes</taxon>
        <taxon>Peduoviridae</taxon>
        <taxon>Phitrevirus</taxon>
        <taxon>Phitrevirus phi3</taxon>
    </lineage>
</organism>
<accession>A0A0U4IIM6</accession>
<keyword evidence="2" id="KW-1185">Reference proteome</keyword>
<dbReference type="Proteomes" id="UP000201753">
    <property type="component" value="Segment"/>
</dbReference>
<reference evidence="1 2" key="1">
    <citation type="journal article" date="2015" name="MBio">
        <title>Phylogenetic Distribution of CRISPR-Cas Systems in Antibiotic-Resistant Pseudomonas aeruginosa.</title>
        <authorList>
            <person name="van Belkum A."/>
            <person name="Soriaga L.B."/>
            <person name="LaFave M.C."/>
            <person name="Akella S."/>
            <person name="Veyrieras J.B."/>
            <person name="Barbu E.M."/>
            <person name="Shortridge D."/>
            <person name="Blanc B."/>
            <person name="Hannum G."/>
            <person name="Zambardi G."/>
            <person name="Miller K."/>
            <person name="Enright M.C."/>
            <person name="Mugnier N."/>
            <person name="Brami D."/>
            <person name="Schicklin S."/>
            <person name="Felderman M."/>
            <person name="Schwartz A.S."/>
            <person name="Richardson T.H."/>
            <person name="Peterson T.C."/>
            <person name="Hubby B."/>
            <person name="Cady K.C."/>
        </authorList>
    </citation>
    <scope>NUCLEOTIDE SEQUENCE [LARGE SCALE GENOMIC DNA]</scope>
</reference>
<name>A0A0U4IIM6_9CAUD</name>